<keyword evidence="1" id="KW-1133">Transmembrane helix</keyword>
<feature type="transmembrane region" description="Helical" evidence="1">
    <location>
        <begin position="109"/>
        <end position="125"/>
    </location>
</feature>
<sequence length="168" mass="19714">MQKEKTRIILLFILYDEDRIRKCLRGSKSGSTAHVAYTEQFEGKSICSRKRKRKQQLPLIIIQLNTFCNRNLKSVIQKLLDHIPIYIQISVLFALWLGLWYFFIQIQFGAVYFAISVLIIMYFSMRTERDPNHLSAYSVFNPNCERIDGTFTAEQLEKELRFGPGSVH</sequence>
<proteinExistence type="predicted"/>
<evidence type="ECO:0000259" key="2">
    <source>
        <dbReference type="Pfam" id="PF10260"/>
    </source>
</evidence>
<keyword evidence="4" id="KW-1185">Reference proteome</keyword>
<evidence type="ECO:0000313" key="3">
    <source>
        <dbReference type="EMBL" id="CAC5390703.1"/>
    </source>
</evidence>
<accession>A0A6J8C399</accession>
<dbReference type="Pfam" id="PF10260">
    <property type="entry name" value="SAYSvFN"/>
    <property type="match status" value="1"/>
</dbReference>
<evidence type="ECO:0000256" key="1">
    <source>
        <dbReference type="SAM" id="Phobius"/>
    </source>
</evidence>
<feature type="transmembrane region" description="Helical" evidence="1">
    <location>
        <begin position="83"/>
        <end position="103"/>
    </location>
</feature>
<evidence type="ECO:0000313" key="4">
    <source>
        <dbReference type="Proteomes" id="UP000507470"/>
    </source>
</evidence>
<dbReference type="OrthoDB" id="71310at2759"/>
<dbReference type="Proteomes" id="UP000507470">
    <property type="component" value="Unassembled WGS sequence"/>
</dbReference>
<dbReference type="AlphaFoldDB" id="A0A6J8C399"/>
<dbReference type="InterPro" id="IPR019387">
    <property type="entry name" value="SAYSvFN_dom"/>
</dbReference>
<dbReference type="EMBL" id="CACVKT020004598">
    <property type="protein sequence ID" value="CAC5390703.1"/>
    <property type="molecule type" value="Genomic_DNA"/>
</dbReference>
<dbReference type="InterPro" id="IPR039159">
    <property type="entry name" value="SAYSD1"/>
</dbReference>
<keyword evidence="1" id="KW-0472">Membrane</keyword>
<name>A0A6J8C399_MYTCO</name>
<dbReference type="PANTHER" id="PTHR13527">
    <property type="entry name" value="SAYSVFN DOMAIN-CONTAINING PROTEIN 1"/>
    <property type="match status" value="1"/>
</dbReference>
<protein>
    <recommendedName>
        <fullName evidence="2">SAYSvFN domain-containing protein</fullName>
    </recommendedName>
</protein>
<gene>
    <name evidence="3" type="ORF">MCOR_25785</name>
</gene>
<feature type="domain" description="SAYSvFN" evidence="2">
    <location>
        <begin position="93"/>
        <end position="160"/>
    </location>
</feature>
<organism evidence="3 4">
    <name type="scientific">Mytilus coruscus</name>
    <name type="common">Sea mussel</name>
    <dbReference type="NCBI Taxonomy" id="42192"/>
    <lineage>
        <taxon>Eukaryota</taxon>
        <taxon>Metazoa</taxon>
        <taxon>Spiralia</taxon>
        <taxon>Lophotrochozoa</taxon>
        <taxon>Mollusca</taxon>
        <taxon>Bivalvia</taxon>
        <taxon>Autobranchia</taxon>
        <taxon>Pteriomorphia</taxon>
        <taxon>Mytilida</taxon>
        <taxon>Mytiloidea</taxon>
        <taxon>Mytilidae</taxon>
        <taxon>Mytilinae</taxon>
        <taxon>Mytilus</taxon>
    </lineage>
</organism>
<reference evidence="3 4" key="1">
    <citation type="submission" date="2020-06" db="EMBL/GenBank/DDBJ databases">
        <authorList>
            <person name="Li R."/>
            <person name="Bekaert M."/>
        </authorList>
    </citation>
    <scope>NUCLEOTIDE SEQUENCE [LARGE SCALE GENOMIC DNA]</scope>
    <source>
        <strain evidence="4">wild</strain>
    </source>
</reference>
<keyword evidence="1" id="KW-0812">Transmembrane</keyword>
<dbReference type="PANTHER" id="PTHR13527:SF0">
    <property type="entry name" value="SAYSVFN DOMAIN-CONTAINING PROTEIN 1"/>
    <property type="match status" value="1"/>
</dbReference>